<keyword evidence="2" id="KW-0472">Membrane</keyword>
<evidence type="ECO:0000259" key="4">
    <source>
        <dbReference type="PROSITE" id="PS50885"/>
    </source>
</evidence>
<dbReference type="PROSITE" id="PS50885">
    <property type="entry name" value="HAMP"/>
    <property type="match status" value="1"/>
</dbReference>
<dbReference type="Gene3D" id="6.10.340.10">
    <property type="match status" value="1"/>
</dbReference>
<dbReference type="EMBL" id="LAQT01000010">
    <property type="protein sequence ID" value="KPC52299.1"/>
    <property type="molecule type" value="Genomic_DNA"/>
</dbReference>
<dbReference type="PANTHER" id="PTHR44757">
    <property type="entry name" value="DIGUANYLATE CYCLASE DGCP"/>
    <property type="match status" value="1"/>
</dbReference>
<evidence type="ECO:0000313" key="7">
    <source>
        <dbReference type="Proteomes" id="UP000037939"/>
    </source>
</evidence>
<dbReference type="Gene3D" id="3.30.70.270">
    <property type="match status" value="1"/>
</dbReference>
<comment type="caution">
    <text evidence="6">The sequence shown here is derived from an EMBL/GenBank/DDBJ whole genome shotgun (WGS) entry which is preliminary data.</text>
</comment>
<evidence type="ECO:0000256" key="1">
    <source>
        <dbReference type="ARBA" id="ARBA00051114"/>
    </source>
</evidence>
<feature type="domain" description="GGDEF" evidence="5">
    <location>
        <begin position="286"/>
        <end position="419"/>
    </location>
</feature>
<dbReference type="AlphaFoldDB" id="A0A0N0GN37"/>
<dbReference type="PATRIC" id="fig|857265.3.peg.3004"/>
<keyword evidence="2" id="KW-0812">Transmembrane</keyword>
<keyword evidence="2" id="KW-1133">Transmembrane helix</keyword>
<dbReference type="GO" id="GO:0071732">
    <property type="term" value="P:cellular response to nitric oxide"/>
    <property type="evidence" value="ECO:0007669"/>
    <property type="project" value="UniProtKB-ARBA"/>
</dbReference>
<organism evidence="6 7">
    <name type="scientific">Amantichitinum ursilacus</name>
    <dbReference type="NCBI Taxonomy" id="857265"/>
    <lineage>
        <taxon>Bacteria</taxon>
        <taxon>Pseudomonadati</taxon>
        <taxon>Pseudomonadota</taxon>
        <taxon>Betaproteobacteria</taxon>
        <taxon>Neisseriales</taxon>
        <taxon>Chitinibacteraceae</taxon>
        <taxon>Amantichitinum</taxon>
    </lineage>
</organism>
<keyword evidence="7" id="KW-1185">Reference proteome</keyword>
<dbReference type="CDD" id="cd01949">
    <property type="entry name" value="GGDEF"/>
    <property type="match status" value="1"/>
</dbReference>
<name>A0A0N0GN37_9NEIS</name>
<dbReference type="Proteomes" id="UP000037939">
    <property type="component" value="Unassembled WGS sequence"/>
</dbReference>
<dbReference type="GO" id="GO:0016020">
    <property type="term" value="C:membrane"/>
    <property type="evidence" value="ECO:0007669"/>
    <property type="project" value="InterPro"/>
</dbReference>
<dbReference type="PANTHER" id="PTHR44757:SF2">
    <property type="entry name" value="BIOFILM ARCHITECTURE MAINTENANCE PROTEIN MBAA"/>
    <property type="match status" value="1"/>
</dbReference>
<dbReference type="InterPro" id="IPR003660">
    <property type="entry name" value="HAMP_dom"/>
</dbReference>
<dbReference type="InterPro" id="IPR029787">
    <property type="entry name" value="Nucleotide_cyclase"/>
</dbReference>
<dbReference type="PROSITE" id="PS50887">
    <property type="entry name" value="GGDEF"/>
    <property type="match status" value="1"/>
</dbReference>
<reference evidence="6 7" key="1">
    <citation type="submission" date="2015-07" db="EMBL/GenBank/DDBJ databases">
        <title>Draft genome sequence of the Amantichitinum ursilacus IGB-41, a new chitin-degrading bacterium.</title>
        <authorList>
            <person name="Kirstahler P."/>
            <person name="Guenther M."/>
            <person name="Grumaz C."/>
            <person name="Rupp S."/>
            <person name="Zibek S."/>
            <person name="Sohn K."/>
        </authorList>
    </citation>
    <scope>NUCLEOTIDE SEQUENCE [LARGE SCALE GENOMIC DNA]</scope>
    <source>
        <strain evidence="6 7">IGB-41</strain>
    </source>
</reference>
<dbReference type="GO" id="GO:0071111">
    <property type="term" value="F:cyclic-guanylate-specific phosphodiesterase activity"/>
    <property type="evidence" value="ECO:0007669"/>
    <property type="project" value="UniProtKB-EC"/>
</dbReference>
<accession>A0A0N0GN37</accession>
<dbReference type="SUPFAM" id="SSF158472">
    <property type="entry name" value="HAMP domain-like"/>
    <property type="match status" value="1"/>
</dbReference>
<dbReference type="CDD" id="cd06225">
    <property type="entry name" value="HAMP"/>
    <property type="match status" value="1"/>
</dbReference>
<protein>
    <submittedName>
        <fullName evidence="6">Phytochrome-like protein cph2</fullName>
    </submittedName>
</protein>
<dbReference type="NCBIfam" id="TIGR00254">
    <property type="entry name" value="GGDEF"/>
    <property type="match status" value="1"/>
</dbReference>
<evidence type="ECO:0000313" key="6">
    <source>
        <dbReference type="EMBL" id="KPC52299.1"/>
    </source>
</evidence>
<feature type="domain" description="HAMP" evidence="4">
    <location>
        <begin position="145"/>
        <end position="197"/>
    </location>
</feature>
<sequence length="690" mass="75416">MGEHDDLEPLPPFERYNIQRTLDYMRKDRGRDVSVFNTRLMMIADTDKADVGHALPAYQALLAAQMLRSGQAQFFVEAAETGYSRLQSMVPLKNRAGVCVGGIVMDYTHIADQLGSKARRTLWLLVGFGLIGFLAIGLLAMLSIRPILAAIATLYGATRALASGKPVRPVNLRSDDELGALSEAFNSMAAKLATTIEALEGEVLARSYAQTALEAANLHLEERVAERTETLQTVNRQLEIELANGQAMSQQLEQLARFDSLTGLPNRAMFQTCLEVATKRALRNNSQTVLMFIDLDRFKSINDSLGHGVGDQILKQSAQRLSGTLRGSDVVSRIGGDEFTVILEDVVDEQAAKDVAANIVEAFAAPFQVEGKELFLSSSIGVAFYPKDSEDAASLMKHADLAMYEAKSAGRGRFALHSQHTAKAAQSRLEIERGLHHAIDRHEFSVVYQMRISATDGLPTGMEALLRWNHPELGLVPPSEFIPAAEHTGQIVEIGEWVLRQACMQHGSWRAEGMDPGIMAVNISGVQFRQADLVQRIQAILVETGMKASELELELTESMLASNPDTAVTVMKDLRQLGIGLAIDDFGTGYSSLSYLKSFPASRIKIDKSFVRDIDINREDAAIASAIVALAQSLNIEVTAEGVETSGQLAHLSELECTDYQGYFFAKPLAPSEVRKSLRLTARAQGRHAA</sequence>
<gene>
    <name evidence="6" type="primary">cph2_7</name>
    <name evidence="6" type="ORF">WG78_14610</name>
</gene>
<dbReference type="InterPro" id="IPR035919">
    <property type="entry name" value="EAL_sf"/>
</dbReference>
<feature type="transmembrane region" description="Helical" evidence="2">
    <location>
        <begin position="122"/>
        <end position="144"/>
    </location>
</feature>
<dbReference type="Pfam" id="PF00990">
    <property type="entry name" value="GGDEF"/>
    <property type="match status" value="1"/>
</dbReference>
<dbReference type="FunFam" id="3.20.20.450:FF:000001">
    <property type="entry name" value="Cyclic di-GMP phosphodiesterase yahA"/>
    <property type="match status" value="1"/>
</dbReference>
<dbReference type="CDD" id="cd01948">
    <property type="entry name" value="EAL"/>
    <property type="match status" value="1"/>
</dbReference>
<dbReference type="SMART" id="SM00304">
    <property type="entry name" value="HAMP"/>
    <property type="match status" value="1"/>
</dbReference>
<dbReference type="SMART" id="SM00052">
    <property type="entry name" value="EAL"/>
    <property type="match status" value="1"/>
</dbReference>
<dbReference type="InterPro" id="IPR043128">
    <property type="entry name" value="Rev_trsase/Diguanyl_cyclase"/>
</dbReference>
<evidence type="ECO:0000256" key="2">
    <source>
        <dbReference type="SAM" id="Phobius"/>
    </source>
</evidence>
<proteinExistence type="predicted"/>
<dbReference type="InterPro" id="IPR052155">
    <property type="entry name" value="Biofilm_reg_signaling"/>
</dbReference>
<evidence type="ECO:0000259" key="5">
    <source>
        <dbReference type="PROSITE" id="PS50887"/>
    </source>
</evidence>
<dbReference type="InterPro" id="IPR001633">
    <property type="entry name" value="EAL_dom"/>
</dbReference>
<dbReference type="STRING" id="857265.WG78_14610"/>
<dbReference type="PROSITE" id="PS50883">
    <property type="entry name" value="EAL"/>
    <property type="match status" value="1"/>
</dbReference>
<dbReference type="SUPFAM" id="SSF141868">
    <property type="entry name" value="EAL domain-like"/>
    <property type="match status" value="1"/>
</dbReference>
<dbReference type="GO" id="GO:0007165">
    <property type="term" value="P:signal transduction"/>
    <property type="evidence" value="ECO:0007669"/>
    <property type="project" value="InterPro"/>
</dbReference>
<dbReference type="Pfam" id="PF00672">
    <property type="entry name" value="HAMP"/>
    <property type="match status" value="1"/>
</dbReference>
<evidence type="ECO:0000259" key="3">
    <source>
        <dbReference type="PROSITE" id="PS50883"/>
    </source>
</evidence>
<dbReference type="FunFam" id="3.30.70.270:FF:000001">
    <property type="entry name" value="Diguanylate cyclase domain protein"/>
    <property type="match status" value="1"/>
</dbReference>
<comment type="catalytic activity">
    <reaction evidence="1">
        <text>3',3'-c-di-GMP + H2O = 5'-phosphoguanylyl(3'-&gt;5')guanosine + H(+)</text>
        <dbReference type="Rhea" id="RHEA:24902"/>
        <dbReference type="ChEBI" id="CHEBI:15377"/>
        <dbReference type="ChEBI" id="CHEBI:15378"/>
        <dbReference type="ChEBI" id="CHEBI:58754"/>
        <dbReference type="ChEBI" id="CHEBI:58805"/>
        <dbReference type="EC" id="3.1.4.52"/>
    </reaction>
    <physiologicalReaction direction="left-to-right" evidence="1">
        <dbReference type="Rhea" id="RHEA:24903"/>
    </physiologicalReaction>
</comment>
<dbReference type="InterPro" id="IPR000160">
    <property type="entry name" value="GGDEF_dom"/>
</dbReference>
<dbReference type="Pfam" id="PF00563">
    <property type="entry name" value="EAL"/>
    <property type="match status" value="1"/>
</dbReference>
<dbReference type="SMART" id="SM00267">
    <property type="entry name" value="GGDEF"/>
    <property type="match status" value="1"/>
</dbReference>
<feature type="domain" description="EAL" evidence="3">
    <location>
        <begin position="428"/>
        <end position="682"/>
    </location>
</feature>
<dbReference type="Gene3D" id="3.20.20.450">
    <property type="entry name" value="EAL domain"/>
    <property type="match status" value="1"/>
</dbReference>
<dbReference type="SUPFAM" id="SSF55073">
    <property type="entry name" value="Nucleotide cyclase"/>
    <property type="match status" value="1"/>
</dbReference>